<feature type="compositionally biased region" description="Polar residues" evidence="1">
    <location>
        <begin position="464"/>
        <end position="476"/>
    </location>
</feature>
<protein>
    <recommendedName>
        <fullName evidence="4">Transmembrane protein 209</fullName>
    </recommendedName>
</protein>
<proteinExistence type="predicted"/>
<dbReference type="Pfam" id="PF09786">
    <property type="entry name" value="CytochromB561_N"/>
    <property type="match status" value="1"/>
</dbReference>
<keyword evidence="3" id="KW-1185">Reference proteome</keyword>
<feature type="region of interest" description="Disordered" evidence="1">
    <location>
        <begin position="1"/>
        <end position="143"/>
    </location>
</feature>
<gene>
    <name evidence="2" type="ORF">BGZ99_008207</name>
</gene>
<evidence type="ECO:0000313" key="2">
    <source>
        <dbReference type="EMBL" id="KAG0314331.1"/>
    </source>
</evidence>
<dbReference type="OrthoDB" id="509821at2759"/>
<evidence type="ECO:0000313" key="3">
    <source>
        <dbReference type="Proteomes" id="UP000738325"/>
    </source>
</evidence>
<dbReference type="AlphaFoldDB" id="A0A9P6RA87"/>
<name>A0A9P6RA87_9FUNG</name>
<feature type="compositionally biased region" description="Polar residues" evidence="1">
    <location>
        <begin position="1"/>
        <end position="31"/>
    </location>
</feature>
<feature type="compositionally biased region" description="Basic and acidic residues" evidence="1">
    <location>
        <begin position="426"/>
        <end position="447"/>
    </location>
</feature>
<evidence type="ECO:0000256" key="1">
    <source>
        <dbReference type="SAM" id="MobiDB-lite"/>
    </source>
</evidence>
<comment type="caution">
    <text evidence="2">The sequence shown here is derived from an EMBL/GenBank/DDBJ whole genome shotgun (WGS) entry which is preliminary data.</text>
</comment>
<dbReference type="InterPro" id="IPR019176">
    <property type="entry name" value="Cytochrome_B561-rel"/>
</dbReference>
<evidence type="ECO:0008006" key="4">
    <source>
        <dbReference type="Google" id="ProtNLM"/>
    </source>
</evidence>
<feature type="compositionally biased region" description="Basic and acidic residues" evidence="1">
    <location>
        <begin position="76"/>
        <end position="88"/>
    </location>
</feature>
<organism evidence="2 3">
    <name type="scientific">Dissophora globulifera</name>
    <dbReference type="NCBI Taxonomy" id="979702"/>
    <lineage>
        <taxon>Eukaryota</taxon>
        <taxon>Fungi</taxon>
        <taxon>Fungi incertae sedis</taxon>
        <taxon>Mucoromycota</taxon>
        <taxon>Mortierellomycotina</taxon>
        <taxon>Mortierellomycetes</taxon>
        <taxon>Mortierellales</taxon>
        <taxon>Mortierellaceae</taxon>
        <taxon>Dissophora</taxon>
    </lineage>
</organism>
<dbReference type="PANTHER" id="PTHR21780">
    <property type="entry name" value="TRANSMEMBRANE PROTEIN 209"/>
    <property type="match status" value="1"/>
</dbReference>
<feature type="region of interest" description="Disordered" evidence="1">
    <location>
        <begin position="406"/>
        <end position="524"/>
    </location>
</feature>
<dbReference type="EMBL" id="JAAAIP010000623">
    <property type="protein sequence ID" value="KAG0314331.1"/>
    <property type="molecule type" value="Genomic_DNA"/>
</dbReference>
<feature type="compositionally biased region" description="Low complexity" evidence="1">
    <location>
        <begin position="39"/>
        <end position="50"/>
    </location>
</feature>
<dbReference type="PANTHER" id="PTHR21780:SF0">
    <property type="entry name" value="TRANSMEMBRANE PROTEIN 209"/>
    <property type="match status" value="1"/>
</dbReference>
<reference evidence="2" key="1">
    <citation type="journal article" date="2020" name="Fungal Divers.">
        <title>Resolving the Mortierellaceae phylogeny through synthesis of multi-gene phylogenetics and phylogenomics.</title>
        <authorList>
            <person name="Vandepol N."/>
            <person name="Liber J."/>
            <person name="Desiro A."/>
            <person name="Na H."/>
            <person name="Kennedy M."/>
            <person name="Barry K."/>
            <person name="Grigoriev I.V."/>
            <person name="Miller A.N."/>
            <person name="O'Donnell K."/>
            <person name="Stajich J.E."/>
            <person name="Bonito G."/>
        </authorList>
    </citation>
    <scope>NUCLEOTIDE SEQUENCE</scope>
    <source>
        <strain evidence="2">REB-010B</strain>
    </source>
</reference>
<dbReference type="Proteomes" id="UP000738325">
    <property type="component" value="Unassembled WGS sequence"/>
</dbReference>
<sequence>MSEQAQSRSINLQLSRNVPQEDQQLESTTGSRAGRASTLSSRASSGLDDSSVTDQQAGEPSPSVEIVDLEDDDDASDRLMDGKAQETEREADDTQFAEDTASVPHRSGTSSILDRTIAAPTLNEDTPESSHFEDESDVVASSPSPALQANEFGRTIPKPLTAAKIPALPEDSIVESDDEEELINIPINSLSDSTFDRQFNRTGLPTAPINLSLPESANGERWDLLEDQQSDVEMDDAFYARRLRDPPTSSKSRNDAAWRVSPLAPFIPTTSAQIPTPLVQGNTSANVVDVVTSKPTERGINKGVSRDSPFASFLSGDDKSASESEDAVHVGMKIAAAAAGAILTKLALENRDSGVESSSIDEIPERMAHSDTAPELADTSSDDGLVFDDGAGVGVGRIPQAQIPLRRTLQVPEDTNWGASTPRFTTAEKGKQVVRDSHTATRFHDEAGVESSPVVSIGDRQRSPTRLNTSALSQSTRQDRSRAQIYPPAPLEPWNTDTASSRLSQRHPPAASSPPESTSTVGSDEQNLALMSSARKAAPPTVPASVPGVKSLLSDYPDTLPQLASVVAKPVLTLPADPSKAPLLQGRYELPSITKMDEWKSKNSLAPNAFRRLIFNTGALIVTTTVMRARWYRLIVRVVSSFTSPSIFYWAEWGAILLFVFNILEVVYSYSKSSNNFENLPLTPSQRALLGLDPVASKVPGAVPIFKKSASVRLQATAEKPIMSTYISPSPASRAPFQKPAVGLAASEYRDAATILSKSMSRSFNQASVQDKGDLERLMRNVEARDELYAEWKSLDSDASKRPFGLHTGYGAPQSTLQTGVDMAVDNAMRPDLLASLNSRGPIIRYQHALRTTLSKDHTSKADLQQDGLYVVNYGKVLKNLKVSEHQLDKWAFNMRKWMWNNIIRHVCSEMEQVDEELRKENLSYLDCKSATMFYTSVPVPQPTTNASDAATANAAAAPAAPAPLTNSLGWGAASIATTRLPSAFVASQPQQPQMPTSLQDLEARYGQSPVVRRRLVLETYLAIPGYSNRQYVIERLQALGPLLTQFIWNSNGVVWGGGKKAWTPDLPSDAQIVMHMFTAFMDLAMPAQDSQIYNRFPFSYKYYVPVDSKPEPQTLLQIKQSSKMPPNYNLVVEGSIWEVVPKRLNVWYTLALFVYMVMKENGGYLGQLNIDTRSIGLGEVVEGYDA</sequence>
<accession>A0A9P6RA87</accession>
<dbReference type="GO" id="GO:0016020">
    <property type="term" value="C:membrane"/>
    <property type="evidence" value="ECO:0007669"/>
    <property type="project" value="TreeGrafter"/>
</dbReference>
<feature type="compositionally biased region" description="Low complexity" evidence="1">
    <location>
        <begin position="508"/>
        <end position="520"/>
    </location>
</feature>